<organism evidence="1 2">
    <name type="scientific">Candidatus Contendobacter odensis Run_B_J11</name>
    <dbReference type="NCBI Taxonomy" id="1400861"/>
    <lineage>
        <taxon>Bacteria</taxon>
        <taxon>Pseudomonadati</taxon>
        <taxon>Pseudomonadota</taxon>
        <taxon>Gammaproteobacteria</taxon>
        <taxon>Candidatus Competibacteraceae</taxon>
        <taxon>Candidatus Contendibacter</taxon>
    </lineage>
</organism>
<accession>A0A7U7GDX7</accession>
<dbReference type="SUPFAM" id="SSF53795">
    <property type="entry name" value="PEP carboxykinase-like"/>
    <property type="match status" value="1"/>
</dbReference>
<protein>
    <recommendedName>
        <fullName evidence="3">HprK-related kinase A</fullName>
    </recommendedName>
</protein>
<reference evidence="1 2" key="1">
    <citation type="journal article" date="2014" name="ISME J.">
        <title>Candidatus Competibacter-lineage genomes retrieved from metagenomes reveal functional metabolic diversity.</title>
        <authorList>
            <person name="McIlroy S.J."/>
            <person name="Albertsen M."/>
            <person name="Andresen E.K."/>
            <person name="Saunders A.M."/>
            <person name="Kristiansen R."/>
            <person name="Stokholm-Bjerregaard M."/>
            <person name="Nielsen K.L."/>
            <person name="Nielsen P.H."/>
        </authorList>
    </citation>
    <scope>NUCLEOTIDE SEQUENCE [LARGE SCALE GENOMIC DNA]</scope>
    <source>
        <strain evidence="1 2">Run_B_J11</strain>
    </source>
</reference>
<dbReference type="OrthoDB" id="4544211at2"/>
<keyword evidence="2" id="KW-1185">Reference proteome</keyword>
<dbReference type="AlphaFoldDB" id="A0A7U7GDX7"/>
<dbReference type="InterPro" id="IPR027600">
    <property type="entry name" value="HprK-rel_A"/>
</dbReference>
<dbReference type="Proteomes" id="UP000019184">
    <property type="component" value="Unassembled WGS sequence"/>
</dbReference>
<evidence type="ECO:0000313" key="1">
    <source>
        <dbReference type="EMBL" id="CDH46364.1"/>
    </source>
</evidence>
<dbReference type="InterPro" id="IPR027417">
    <property type="entry name" value="P-loop_NTPase"/>
</dbReference>
<dbReference type="EMBL" id="CBTK010000260">
    <property type="protein sequence ID" value="CDH46364.1"/>
    <property type="molecule type" value="Genomic_DNA"/>
</dbReference>
<dbReference type="RefSeq" id="WP_034435045.1">
    <property type="nucleotide sequence ID" value="NZ_CBTK010000260.1"/>
</dbReference>
<sequence>MKFAELATVDQQNRLRFGDLCFRAGSFRFRLHSDLIEFAPLLQRMYADYLLSADDFVDFHINLLSRTHWRRPWQPQAHFLLDDDEPFEPFPRDTALPFLEWGLNWCVATRAHHYLMLHAGVIARDDQALILPAWPGSGKSTLSAALCHRGWRLLSDEFGLVRPKDGLLAPFPRLVALKNESIAVIRAFAPDAVLGPEYPKTRKGTLCHLRPPTDSIERDQELAQPRWIVFPQFKAGAAMSLRPMPRTEAFVTLSGHSFNYDLIGLRGFETLAHLIDSCECYRFEYGGDLEQAVAQLNALADGLI</sequence>
<proteinExistence type="predicted"/>
<dbReference type="Gene3D" id="3.40.50.300">
    <property type="entry name" value="P-loop containing nucleotide triphosphate hydrolases"/>
    <property type="match status" value="1"/>
</dbReference>
<comment type="caution">
    <text evidence="1">The sequence shown here is derived from an EMBL/GenBank/DDBJ whole genome shotgun (WGS) entry which is preliminary data.</text>
</comment>
<gene>
    <name evidence="1" type="ORF">BN874_450002</name>
</gene>
<evidence type="ECO:0000313" key="2">
    <source>
        <dbReference type="Proteomes" id="UP000019184"/>
    </source>
</evidence>
<name>A0A7U7GDX7_9GAMM</name>
<evidence type="ECO:0008006" key="3">
    <source>
        <dbReference type="Google" id="ProtNLM"/>
    </source>
</evidence>
<dbReference type="NCBIfam" id="TIGR04352">
    <property type="entry name" value="HprK_rel_A"/>
    <property type="match status" value="1"/>
</dbReference>